<dbReference type="eggNOG" id="arCOG02810">
    <property type="taxonomic scope" value="Archaea"/>
</dbReference>
<organism evidence="8 9">
    <name type="scientific">Halorubrum saccharovorum DSM 1137</name>
    <dbReference type="NCBI Taxonomy" id="1227484"/>
    <lineage>
        <taxon>Archaea</taxon>
        <taxon>Methanobacteriati</taxon>
        <taxon>Methanobacteriota</taxon>
        <taxon>Stenosarchaea group</taxon>
        <taxon>Halobacteria</taxon>
        <taxon>Halobacteriales</taxon>
        <taxon>Haloferacaceae</taxon>
        <taxon>Halorubrum</taxon>
    </lineage>
</organism>
<evidence type="ECO:0000256" key="2">
    <source>
        <dbReference type="ARBA" id="ARBA00008130"/>
    </source>
</evidence>
<dbReference type="Gene3D" id="1.20.1070.10">
    <property type="entry name" value="Rhodopsin 7-helix transmembrane proteins"/>
    <property type="match status" value="1"/>
</dbReference>
<evidence type="ECO:0000256" key="5">
    <source>
        <dbReference type="ARBA" id="ARBA00023136"/>
    </source>
</evidence>
<feature type="transmembrane region" description="Helical" evidence="7">
    <location>
        <begin position="98"/>
        <end position="115"/>
    </location>
</feature>
<name>M0DRL6_9EURY</name>
<keyword evidence="4 7" id="KW-1133">Transmembrane helix</keyword>
<feature type="transmembrane region" description="Helical" evidence="7">
    <location>
        <begin position="166"/>
        <end position="186"/>
    </location>
</feature>
<dbReference type="AlphaFoldDB" id="M0DRL6"/>
<dbReference type="STRING" id="1227484.C471_11066"/>
<dbReference type="GO" id="GO:0016020">
    <property type="term" value="C:membrane"/>
    <property type="evidence" value="ECO:0007669"/>
    <property type="project" value="UniProtKB-SubCell"/>
</dbReference>
<feature type="transmembrane region" description="Helical" evidence="7">
    <location>
        <begin position="121"/>
        <end position="145"/>
    </location>
</feature>
<dbReference type="PATRIC" id="fig|1227484.4.peg.2175"/>
<feature type="region of interest" description="Disordered" evidence="6">
    <location>
        <begin position="221"/>
        <end position="245"/>
    </location>
</feature>
<dbReference type="Proteomes" id="UP000011514">
    <property type="component" value="Unassembled WGS sequence"/>
</dbReference>
<keyword evidence="9" id="KW-1185">Reference proteome</keyword>
<dbReference type="SMART" id="SM01021">
    <property type="entry name" value="Bac_rhodopsin"/>
    <property type="match status" value="1"/>
</dbReference>
<comment type="caution">
    <text evidence="8">The sequence shown here is derived from an EMBL/GenBank/DDBJ whole genome shotgun (WGS) entry which is preliminary data.</text>
</comment>
<evidence type="ECO:0000313" key="9">
    <source>
        <dbReference type="Proteomes" id="UP000011514"/>
    </source>
</evidence>
<dbReference type="OrthoDB" id="330248at2157"/>
<evidence type="ECO:0000256" key="6">
    <source>
        <dbReference type="SAM" id="MobiDB-lite"/>
    </source>
</evidence>
<comment type="similarity">
    <text evidence="2">Belongs to the archaeal/bacterial/fungal opsin family.</text>
</comment>
<evidence type="ECO:0000256" key="1">
    <source>
        <dbReference type="ARBA" id="ARBA00004141"/>
    </source>
</evidence>
<dbReference type="InterPro" id="IPR001425">
    <property type="entry name" value="Arc/bac/fun_rhodopsins"/>
</dbReference>
<evidence type="ECO:0000256" key="3">
    <source>
        <dbReference type="ARBA" id="ARBA00022692"/>
    </source>
</evidence>
<reference evidence="8 9" key="1">
    <citation type="journal article" date="2014" name="PLoS Genet.">
        <title>Phylogenetically driven sequencing of extremely halophilic archaea reveals strategies for static and dynamic osmo-response.</title>
        <authorList>
            <person name="Becker E.A."/>
            <person name="Seitzer P.M."/>
            <person name="Tritt A."/>
            <person name="Larsen D."/>
            <person name="Krusor M."/>
            <person name="Yao A.I."/>
            <person name="Wu D."/>
            <person name="Madern D."/>
            <person name="Eisen J.A."/>
            <person name="Darling A.E."/>
            <person name="Facciotti M.T."/>
        </authorList>
    </citation>
    <scope>NUCLEOTIDE SEQUENCE [LARGE SCALE GENOMIC DNA]</scope>
    <source>
        <strain evidence="8 9">DSM 1137</strain>
    </source>
</reference>
<accession>M0DRL6</accession>
<dbReference type="EMBL" id="AOJE01000058">
    <property type="protein sequence ID" value="ELZ38120.1"/>
    <property type="molecule type" value="Genomic_DNA"/>
</dbReference>
<keyword evidence="3 7" id="KW-0812">Transmembrane</keyword>
<evidence type="ECO:0000256" key="7">
    <source>
        <dbReference type="SAM" id="Phobius"/>
    </source>
</evidence>
<feature type="transmembrane region" description="Helical" evidence="7">
    <location>
        <begin position="77"/>
        <end position="93"/>
    </location>
</feature>
<protein>
    <recommendedName>
        <fullName evidence="10">Rhodopsin</fullName>
    </recommendedName>
</protein>
<feature type="transmembrane region" description="Helical" evidence="7">
    <location>
        <begin position="38"/>
        <end position="57"/>
    </location>
</feature>
<gene>
    <name evidence="8" type="ORF">C471_11066</name>
</gene>
<dbReference type="RefSeq" id="WP_004048984.1">
    <property type="nucleotide sequence ID" value="NZ_AOJE01000058.1"/>
</dbReference>
<evidence type="ECO:0000256" key="4">
    <source>
        <dbReference type="ARBA" id="ARBA00022989"/>
    </source>
</evidence>
<dbReference type="SUPFAM" id="SSF81321">
    <property type="entry name" value="Family A G protein-coupled receptor-like"/>
    <property type="match status" value="1"/>
</dbReference>
<feature type="compositionally biased region" description="Gly residues" evidence="6">
    <location>
        <begin position="227"/>
        <end position="237"/>
    </location>
</feature>
<proteinExistence type="inferred from homology"/>
<evidence type="ECO:0008006" key="10">
    <source>
        <dbReference type="Google" id="ProtNLM"/>
    </source>
</evidence>
<sequence>MIEPSTVRFVSATLYGGWAVALFAAVRLKRPAARRYCYPFVAVVAAASVLVAARGAGVGAVPVGTGELVLPQTVSDYATYPLLFGFAAFVAGASRRYIGVVVATILLMRTAYDVADVADGTVGLAATAAIVVGYALLALLYFGPVAAAARRRSPRRALFYRKTRNLVLFVFGILITWAMLQLFGVFDAFTQAVTLEYIDFILRVGFAGFVIANAETLLDDEGEADATGGGDRTGPGSGTAPTAAD</sequence>
<feature type="transmembrane region" description="Helical" evidence="7">
    <location>
        <begin position="6"/>
        <end position="26"/>
    </location>
</feature>
<keyword evidence="5 7" id="KW-0472">Membrane</keyword>
<comment type="subcellular location">
    <subcellularLocation>
        <location evidence="1">Membrane</location>
        <topology evidence="1">Multi-pass membrane protein</topology>
    </subcellularLocation>
</comment>
<evidence type="ECO:0000313" key="8">
    <source>
        <dbReference type="EMBL" id="ELZ38120.1"/>
    </source>
</evidence>